<protein>
    <submittedName>
        <fullName evidence="1">Uncharacterized protein</fullName>
    </submittedName>
</protein>
<dbReference type="EMBL" id="CP013050">
    <property type="protein sequence ID" value="ALM74074.1"/>
    <property type="molecule type" value="Genomic_DNA"/>
</dbReference>
<sequence length="167" mass="20098">MAGEGMKTLVVSVDRSKEKRTIYALVVVNYDNLKELREKTSWLKHIAELRKQEKRNYISKFPQRFALIKPLLEYVWITPYFDDLYNQMSKFENNARVLIIDDVVLSKKLREYQDRKNVFKESIAKKRWEFRHIVLLTDNIAYISREIYEKIPNLTALKKELRRKGIL</sequence>
<proteinExistence type="predicted"/>
<reference evidence="1 2" key="1">
    <citation type="journal article" date="2016" name="Genome Announc.">
        <title>Complete genome sequence of the hyperthermophilic and piezophilic archaeon Thermococcus barophilus Ch5, capable of growth at the expense of hydrogenogenesis from carbon monoxide and formate.</title>
        <authorList>
            <person name="Oger P."/>
            <person name="Sokolova T.G."/>
            <person name="Kozhevnikova D.A."/>
            <person name="Taranov E.A."/>
            <person name="Vannier P."/>
            <person name="Lee H.S."/>
            <person name="Kwon K.K."/>
            <person name="Kang S.G."/>
            <person name="Lee J.H."/>
            <person name="Bonch-Osmolovskaya E.A."/>
            <person name="Lebedinsky A.V."/>
        </authorList>
    </citation>
    <scope>NUCLEOTIDE SEQUENCE [LARGE SCALE GENOMIC DNA]</scope>
    <source>
        <strain evidence="2">Ch5</strain>
    </source>
</reference>
<gene>
    <name evidence="1" type="ORF">TBCH5v1_0095</name>
</gene>
<accession>A0A0S1X8F0</accession>
<evidence type="ECO:0000313" key="2">
    <source>
        <dbReference type="Proteomes" id="UP000066042"/>
    </source>
</evidence>
<name>A0A0S1X8F0_THEBA</name>
<dbReference type="Proteomes" id="UP000066042">
    <property type="component" value="Chromosome"/>
</dbReference>
<dbReference type="AlphaFoldDB" id="A0A0S1X8F0"/>
<evidence type="ECO:0000313" key="1">
    <source>
        <dbReference type="EMBL" id="ALM74074.1"/>
    </source>
</evidence>
<dbReference type="PATRIC" id="fig|55802.8.peg.95"/>
<dbReference type="STRING" id="55802.TBCH5v1_0095"/>
<organism evidence="1 2">
    <name type="scientific">Thermococcus barophilus</name>
    <dbReference type="NCBI Taxonomy" id="55802"/>
    <lineage>
        <taxon>Archaea</taxon>
        <taxon>Methanobacteriati</taxon>
        <taxon>Methanobacteriota</taxon>
        <taxon>Thermococci</taxon>
        <taxon>Thermococcales</taxon>
        <taxon>Thermococcaceae</taxon>
        <taxon>Thermococcus</taxon>
    </lineage>
</organism>